<proteinExistence type="predicted"/>
<name>A0A5B7HCW8_PORTR</name>
<accession>A0A5B7HCW8</accession>
<sequence>MLPYSRQCLAARSRHNGEQCKPSPLHAHCLKITYLRQHMEPATAVTPFSFPDVASWSPGPTPTPKH</sequence>
<keyword evidence="2" id="KW-1185">Reference proteome</keyword>
<dbReference type="EMBL" id="VSRR010028615">
    <property type="protein sequence ID" value="MPC68922.1"/>
    <property type="molecule type" value="Genomic_DNA"/>
</dbReference>
<protein>
    <submittedName>
        <fullName evidence="1">Uncharacterized protein</fullName>
    </submittedName>
</protein>
<organism evidence="1 2">
    <name type="scientific">Portunus trituberculatus</name>
    <name type="common">Swimming crab</name>
    <name type="synonym">Neptunus trituberculatus</name>
    <dbReference type="NCBI Taxonomy" id="210409"/>
    <lineage>
        <taxon>Eukaryota</taxon>
        <taxon>Metazoa</taxon>
        <taxon>Ecdysozoa</taxon>
        <taxon>Arthropoda</taxon>
        <taxon>Crustacea</taxon>
        <taxon>Multicrustacea</taxon>
        <taxon>Malacostraca</taxon>
        <taxon>Eumalacostraca</taxon>
        <taxon>Eucarida</taxon>
        <taxon>Decapoda</taxon>
        <taxon>Pleocyemata</taxon>
        <taxon>Brachyura</taxon>
        <taxon>Eubrachyura</taxon>
        <taxon>Portunoidea</taxon>
        <taxon>Portunidae</taxon>
        <taxon>Portuninae</taxon>
        <taxon>Portunus</taxon>
    </lineage>
</organism>
<reference evidence="1 2" key="1">
    <citation type="submission" date="2019-05" db="EMBL/GenBank/DDBJ databases">
        <title>Another draft genome of Portunus trituberculatus and its Hox gene families provides insights of decapod evolution.</title>
        <authorList>
            <person name="Jeong J.-H."/>
            <person name="Song I."/>
            <person name="Kim S."/>
            <person name="Choi T."/>
            <person name="Kim D."/>
            <person name="Ryu S."/>
            <person name="Kim W."/>
        </authorList>
    </citation>
    <scope>NUCLEOTIDE SEQUENCE [LARGE SCALE GENOMIC DNA]</scope>
    <source>
        <tissue evidence="1">Muscle</tissue>
    </source>
</reference>
<dbReference type="Proteomes" id="UP000324222">
    <property type="component" value="Unassembled WGS sequence"/>
</dbReference>
<gene>
    <name evidence="1" type="ORF">E2C01_063133</name>
</gene>
<dbReference type="AlphaFoldDB" id="A0A5B7HCW8"/>
<evidence type="ECO:0000313" key="2">
    <source>
        <dbReference type="Proteomes" id="UP000324222"/>
    </source>
</evidence>
<comment type="caution">
    <text evidence="1">The sequence shown here is derived from an EMBL/GenBank/DDBJ whole genome shotgun (WGS) entry which is preliminary data.</text>
</comment>
<evidence type="ECO:0000313" key="1">
    <source>
        <dbReference type="EMBL" id="MPC68922.1"/>
    </source>
</evidence>